<dbReference type="InterPro" id="IPR001173">
    <property type="entry name" value="Glyco_trans_2-like"/>
</dbReference>
<evidence type="ECO:0000259" key="1">
    <source>
        <dbReference type="Pfam" id="PF00535"/>
    </source>
</evidence>
<comment type="caution">
    <text evidence="2">The sequence shown here is derived from an EMBL/GenBank/DDBJ whole genome shotgun (WGS) entry which is preliminary data.</text>
</comment>
<evidence type="ECO:0000313" key="2">
    <source>
        <dbReference type="EMBL" id="GAI61701.1"/>
    </source>
</evidence>
<accession>X1R3P9</accession>
<reference evidence="2" key="1">
    <citation type="journal article" date="2014" name="Front. Microbiol.">
        <title>High frequency of phylogenetically diverse reductive dehalogenase-homologous genes in deep subseafloor sedimentary metagenomes.</title>
        <authorList>
            <person name="Kawai M."/>
            <person name="Futagami T."/>
            <person name="Toyoda A."/>
            <person name="Takaki Y."/>
            <person name="Nishi S."/>
            <person name="Hori S."/>
            <person name="Arai W."/>
            <person name="Tsubouchi T."/>
            <person name="Morono Y."/>
            <person name="Uchiyama I."/>
            <person name="Ito T."/>
            <person name="Fujiyama A."/>
            <person name="Inagaki F."/>
            <person name="Takami H."/>
        </authorList>
    </citation>
    <scope>NUCLEOTIDE SEQUENCE</scope>
    <source>
        <strain evidence="2">Expedition CK06-06</strain>
    </source>
</reference>
<feature type="domain" description="Glycosyltransferase 2-like" evidence="1">
    <location>
        <begin position="2"/>
        <end position="60"/>
    </location>
</feature>
<protein>
    <recommendedName>
        <fullName evidence="1">Glycosyltransferase 2-like domain-containing protein</fullName>
    </recommendedName>
</protein>
<sequence length="60" mass="6804">MIKEYFPQVNVIENKENVGFARANNQAIAKCTGDYILILNPDTLVLQNAVEKTVDFMDEN</sequence>
<dbReference type="EMBL" id="BARV01044604">
    <property type="protein sequence ID" value="GAI61701.1"/>
    <property type="molecule type" value="Genomic_DNA"/>
</dbReference>
<gene>
    <name evidence="2" type="ORF">S06H3_65899</name>
</gene>
<dbReference type="PANTHER" id="PTHR43179:SF7">
    <property type="entry name" value="RHAMNOSYLTRANSFERASE WBBL"/>
    <property type="match status" value="1"/>
</dbReference>
<dbReference type="PANTHER" id="PTHR43179">
    <property type="entry name" value="RHAMNOSYLTRANSFERASE WBBL"/>
    <property type="match status" value="1"/>
</dbReference>
<feature type="non-terminal residue" evidence="2">
    <location>
        <position position="60"/>
    </location>
</feature>
<dbReference type="Pfam" id="PF00535">
    <property type="entry name" value="Glycos_transf_2"/>
    <property type="match status" value="1"/>
</dbReference>
<dbReference type="InterPro" id="IPR029044">
    <property type="entry name" value="Nucleotide-diphossugar_trans"/>
</dbReference>
<name>X1R3P9_9ZZZZ</name>
<organism evidence="2">
    <name type="scientific">marine sediment metagenome</name>
    <dbReference type="NCBI Taxonomy" id="412755"/>
    <lineage>
        <taxon>unclassified sequences</taxon>
        <taxon>metagenomes</taxon>
        <taxon>ecological metagenomes</taxon>
    </lineage>
</organism>
<dbReference type="SUPFAM" id="SSF53448">
    <property type="entry name" value="Nucleotide-diphospho-sugar transferases"/>
    <property type="match status" value="1"/>
</dbReference>
<dbReference type="AlphaFoldDB" id="X1R3P9"/>
<dbReference type="Gene3D" id="3.90.550.10">
    <property type="entry name" value="Spore Coat Polysaccharide Biosynthesis Protein SpsA, Chain A"/>
    <property type="match status" value="1"/>
</dbReference>
<proteinExistence type="predicted"/>